<accession>A0A7W6R4R5</accession>
<dbReference type="AlphaFoldDB" id="A0A7W6R4R5"/>
<evidence type="ECO:0000313" key="1">
    <source>
        <dbReference type="EMBL" id="MBB4236661.1"/>
    </source>
</evidence>
<protein>
    <submittedName>
        <fullName evidence="1">Uncharacterized protein</fullName>
    </submittedName>
</protein>
<comment type="caution">
    <text evidence="1">The sequence shown here is derived from an EMBL/GenBank/DDBJ whole genome shotgun (WGS) entry which is preliminary data.</text>
</comment>
<sequence length="234" mass="24461">MFVDAGSLYDVIVEAGDKVAFAAGGLSGLHVVQLLAGGRGWEGTFVDLMRIPRWSETLSTAGATTKSAERSRLHGLGEPVFLLRSSADAFVAVGPNPDASAGPKFFVPSGTDYFISADQGDKVAYTSPGAFSGVHIAACYGGGLGARGGVVDCVYRALWSETLTSAGTTVNSLKEAPRRDAFGDGIFRVFPTIDGFITVVQAADPTNTARMPVTALETYDVFASQGDRLAWQPA</sequence>
<name>A0A7W6R4R5_9HYPH</name>
<reference evidence="1 2" key="1">
    <citation type="submission" date="2020-08" db="EMBL/GenBank/DDBJ databases">
        <title>Genomic Encyclopedia of Type Strains, Phase IV (KMG-V): Genome sequencing to study the core and pangenomes of soil and plant-associated prokaryotes.</title>
        <authorList>
            <person name="Whitman W."/>
        </authorList>
    </citation>
    <scope>NUCLEOTIDE SEQUENCE [LARGE SCALE GENOMIC DNA]</scope>
    <source>
        <strain evidence="1 2">SEMIA 4089</strain>
    </source>
</reference>
<evidence type="ECO:0000313" key="2">
    <source>
        <dbReference type="Proteomes" id="UP000540909"/>
    </source>
</evidence>
<dbReference type="RefSeq" id="WP_184471244.1">
    <property type="nucleotide sequence ID" value="NZ_JACIFY010000011.1"/>
</dbReference>
<dbReference type="Proteomes" id="UP000540909">
    <property type="component" value="Unassembled WGS sequence"/>
</dbReference>
<organism evidence="1 2">
    <name type="scientific">Rhizobium esperanzae</name>
    <dbReference type="NCBI Taxonomy" id="1967781"/>
    <lineage>
        <taxon>Bacteria</taxon>
        <taxon>Pseudomonadati</taxon>
        <taxon>Pseudomonadota</taxon>
        <taxon>Alphaproteobacteria</taxon>
        <taxon>Hyphomicrobiales</taxon>
        <taxon>Rhizobiaceae</taxon>
        <taxon>Rhizobium/Agrobacterium group</taxon>
        <taxon>Rhizobium</taxon>
    </lineage>
</organism>
<gene>
    <name evidence="1" type="ORF">GGD57_003251</name>
</gene>
<proteinExistence type="predicted"/>
<dbReference type="EMBL" id="JACIFY010000011">
    <property type="protein sequence ID" value="MBB4236661.1"/>
    <property type="molecule type" value="Genomic_DNA"/>
</dbReference>